<evidence type="ECO:0000256" key="2">
    <source>
        <dbReference type="ARBA" id="ARBA00022670"/>
    </source>
</evidence>
<dbReference type="Pfam" id="PF05922">
    <property type="entry name" value="Inhibitor_I9"/>
    <property type="match status" value="1"/>
</dbReference>
<evidence type="ECO:0000256" key="8">
    <source>
        <dbReference type="SAM" id="SignalP"/>
    </source>
</evidence>
<dbReference type="FunFam" id="3.40.50.200:FF:000014">
    <property type="entry name" value="Proteinase K"/>
    <property type="match status" value="1"/>
</dbReference>
<comment type="similarity">
    <text evidence="1 6 7">Belongs to the peptidase S8 family.</text>
</comment>
<feature type="chain" id="PRO_5012732566" evidence="8">
    <location>
        <begin position="31"/>
        <end position="401"/>
    </location>
</feature>
<gene>
    <name evidence="11" type="ORF">CAG99_11220</name>
</gene>
<dbReference type="GO" id="GO:0004252">
    <property type="term" value="F:serine-type endopeptidase activity"/>
    <property type="evidence" value="ECO:0007669"/>
    <property type="project" value="UniProtKB-UniRule"/>
</dbReference>
<keyword evidence="8" id="KW-0732">Signal</keyword>
<dbReference type="InterPro" id="IPR010259">
    <property type="entry name" value="S8pro/Inhibitor_I9"/>
</dbReference>
<feature type="active site" description="Charge relay system" evidence="5 6">
    <location>
        <position position="165"/>
    </location>
</feature>
<dbReference type="PROSITE" id="PS51892">
    <property type="entry name" value="SUBTILASE"/>
    <property type="match status" value="1"/>
</dbReference>
<dbReference type="PRINTS" id="PR00723">
    <property type="entry name" value="SUBTILISIN"/>
</dbReference>
<feature type="signal peptide" evidence="8">
    <location>
        <begin position="1"/>
        <end position="30"/>
    </location>
</feature>
<dbReference type="InterPro" id="IPR022398">
    <property type="entry name" value="Peptidase_S8_His-AS"/>
</dbReference>
<evidence type="ECO:0000256" key="7">
    <source>
        <dbReference type="RuleBase" id="RU003355"/>
    </source>
</evidence>
<dbReference type="SUPFAM" id="SSF54897">
    <property type="entry name" value="Protease propeptides/inhibitors"/>
    <property type="match status" value="1"/>
</dbReference>
<dbReference type="PROSITE" id="PS00138">
    <property type="entry name" value="SUBTILASE_SER"/>
    <property type="match status" value="1"/>
</dbReference>
<dbReference type="InterPro" id="IPR050131">
    <property type="entry name" value="Peptidase_S8_subtilisin-like"/>
</dbReference>
<dbReference type="PROSITE" id="PS00136">
    <property type="entry name" value="SUBTILASE_ASP"/>
    <property type="match status" value="1"/>
</dbReference>
<proteinExistence type="inferred from homology"/>
<evidence type="ECO:0000256" key="5">
    <source>
        <dbReference type="PIRSR" id="PIRSR615500-1"/>
    </source>
</evidence>
<evidence type="ECO:0000256" key="1">
    <source>
        <dbReference type="ARBA" id="ARBA00011073"/>
    </source>
</evidence>
<dbReference type="InterPro" id="IPR023827">
    <property type="entry name" value="Peptidase_S8_Asp-AS"/>
</dbReference>
<dbReference type="PANTHER" id="PTHR43806">
    <property type="entry name" value="PEPTIDASE S8"/>
    <property type="match status" value="1"/>
</dbReference>
<evidence type="ECO:0000313" key="11">
    <source>
        <dbReference type="EMBL" id="ARQ69367.1"/>
    </source>
</evidence>
<dbReference type="Pfam" id="PF00082">
    <property type="entry name" value="Peptidase_S8"/>
    <property type="match status" value="1"/>
</dbReference>
<dbReference type="InterPro" id="IPR036852">
    <property type="entry name" value="Peptidase_S8/S53_dom_sf"/>
</dbReference>
<dbReference type="Gene3D" id="3.40.50.200">
    <property type="entry name" value="Peptidase S8/S53 domain"/>
    <property type="match status" value="1"/>
</dbReference>
<feature type="domain" description="Peptidase S8/S53" evidence="9">
    <location>
        <begin position="156"/>
        <end position="391"/>
    </location>
</feature>
<feature type="active site" description="Charge relay system" evidence="5 6">
    <location>
        <position position="196"/>
    </location>
</feature>
<dbReference type="GO" id="GO:0005615">
    <property type="term" value="C:extracellular space"/>
    <property type="evidence" value="ECO:0007669"/>
    <property type="project" value="TreeGrafter"/>
</dbReference>
<evidence type="ECO:0000259" key="10">
    <source>
        <dbReference type="Pfam" id="PF05922"/>
    </source>
</evidence>
<dbReference type="InterPro" id="IPR023828">
    <property type="entry name" value="Peptidase_S8_Ser-AS"/>
</dbReference>
<dbReference type="SUPFAM" id="SSF52743">
    <property type="entry name" value="Subtilisin-like"/>
    <property type="match status" value="1"/>
</dbReference>
<evidence type="ECO:0000256" key="3">
    <source>
        <dbReference type="ARBA" id="ARBA00022801"/>
    </source>
</evidence>
<accession>A0A1W7CXD2</accession>
<dbReference type="InterPro" id="IPR015500">
    <property type="entry name" value="Peptidase_S8_subtilisin-rel"/>
</dbReference>
<sequence length="401" mass="39994">MAVMRHPRSVATATAAVLALGIGVALPASAADTDDSFDVRALIANADAPGTIDNSYIVRLHETALDAGSERAEDLAERYGAQVTDTFELTLNGYAVSATEDEAAALAAHPAVAEVVQNETVEIAATQSNPPSWGLDRIDQPNLPLNNSYTYPNHGGAGVTVYVVDTGIRYSHVDFEGRASFGFDAFGGNGNDGNGHGTHVAGTAAGASYGVAKDASLVSVKVLNDAGSGTTASVAGGVEWVTANADGPSVANLSLGGGANATIDAAVRASIASGVTYAVAAGNSYGANAGNYSPARVAEAITVASSTNTDARSTFSNIGSVVDIYAPGTSITSAWSTSNTATNTISGTSMASPHVAGAAALHLAENPSASPAAVRNALVADSVPVVTNAGSGTTNRLLQVG</sequence>
<keyword evidence="3 6" id="KW-0378">Hydrolase</keyword>
<dbReference type="InterPro" id="IPR034193">
    <property type="entry name" value="PCSK9_ProteinaseK-like"/>
</dbReference>
<keyword evidence="12" id="KW-1185">Reference proteome</keyword>
<dbReference type="InterPro" id="IPR037045">
    <property type="entry name" value="S8pro/Inhibitor_I9_sf"/>
</dbReference>
<reference evidence="11 12" key="1">
    <citation type="submission" date="2017-05" db="EMBL/GenBank/DDBJ databases">
        <title>Complete genome sequence of Streptomyces sp. SCSIO 03032 revealed the diverse biosynthetic pathways for its bioactive secondary metabolites.</title>
        <authorList>
            <person name="Ma L."/>
            <person name="Zhu Y."/>
            <person name="Zhang W."/>
            <person name="Zhang G."/>
            <person name="Tian X."/>
            <person name="Zhang S."/>
            <person name="Zhang C."/>
        </authorList>
    </citation>
    <scope>NUCLEOTIDE SEQUENCE [LARGE SCALE GENOMIC DNA]</scope>
    <source>
        <strain evidence="11 12">SCSIO 03032</strain>
    </source>
</reference>
<protein>
    <submittedName>
        <fullName evidence="11">Peptidase S8</fullName>
    </submittedName>
</protein>
<dbReference type="GO" id="GO:0006508">
    <property type="term" value="P:proteolysis"/>
    <property type="evidence" value="ECO:0007669"/>
    <property type="project" value="UniProtKB-KW"/>
</dbReference>
<evidence type="ECO:0000259" key="9">
    <source>
        <dbReference type="Pfam" id="PF00082"/>
    </source>
</evidence>
<organism evidence="11 12">
    <name type="scientific">Streptomyces marincola</name>
    <dbReference type="NCBI Taxonomy" id="2878388"/>
    <lineage>
        <taxon>Bacteria</taxon>
        <taxon>Bacillati</taxon>
        <taxon>Actinomycetota</taxon>
        <taxon>Actinomycetes</taxon>
        <taxon>Kitasatosporales</taxon>
        <taxon>Streptomycetaceae</taxon>
        <taxon>Streptomyces</taxon>
    </lineage>
</organism>
<keyword evidence="2 6" id="KW-0645">Protease</keyword>
<feature type="domain" description="Inhibitor I9" evidence="10">
    <location>
        <begin position="59"/>
        <end position="123"/>
    </location>
</feature>
<dbReference type="PANTHER" id="PTHR43806:SF11">
    <property type="entry name" value="CEREVISIN-RELATED"/>
    <property type="match status" value="1"/>
</dbReference>
<evidence type="ECO:0000256" key="4">
    <source>
        <dbReference type="ARBA" id="ARBA00022825"/>
    </source>
</evidence>
<dbReference type="AlphaFoldDB" id="A0A1W7CXD2"/>
<dbReference type="InterPro" id="IPR000209">
    <property type="entry name" value="Peptidase_S8/S53_dom"/>
</dbReference>
<dbReference type="PROSITE" id="PS00137">
    <property type="entry name" value="SUBTILASE_HIS"/>
    <property type="match status" value="1"/>
</dbReference>
<dbReference type="Proteomes" id="UP000194218">
    <property type="component" value="Chromosome"/>
</dbReference>
<dbReference type="Gene3D" id="3.30.70.80">
    <property type="entry name" value="Peptidase S8 propeptide/proteinase inhibitor I9"/>
    <property type="match status" value="1"/>
</dbReference>
<dbReference type="KEGG" id="smao:CAG99_11220"/>
<feature type="active site" description="Charge relay system" evidence="5 6">
    <location>
        <position position="349"/>
    </location>
</feature>
<name>A0A1W7CXD2_9ACTN</name>
<dbReference type="EMBL" id="CP021121">
    <property type="protein sequence ID" value="ARQ69367.1"/>
    <property type="molecule type" value="Genomic_DNA"/>
</dbReference>
<evidence type="ECO:0000313" key="12">
    <source>
        <dbReference type="Proteomes" id="UP000194218"/>
    </source>
</evidence>
<dbReference type="CDD" id="cd04077">
    <property type="entry name" value="Peptidases_S8_PCSK9_ProteinaseK_like"/>
    <property type="match status" value="1"/>
</dbReference>
<dbReference type="OrthoDB" id="9798386at2"/>
<evidence type="ECO:0000256" key="6">
    <source>
        <dbReference type="PROSITE-ProRule" id="PRU01240"/>
    </source>
</evidence>
<keyword evidence="4 6" id="KW-0720">Serine protease</keyword>